<dbReference type="InterPro" id="IPR036376">
    <property type="entry name" value="RuBisCO_lsu_C_sf"/>
</dbReference>
<dbReference type="Gene3D" id="3.30.70.150">
    <property type="entry name" value="RuBisCO large subunit, N-terminal domain"/>
    <property type="match status" value="1"/>
</dbReference>
<evidence type="ECO:0000256" key="19">
    <source>
        <dbReference type="SAM" id="MobiDB-lite"/>
    </source>
</evidence>
<dbReference type="PROSITE" id="PS00157">
    <property type="entry name" value="RUBISCO_LARGE"/>
    <property type="match status" value="1"/>
</dbReference>
<reference evidence="24 25" key="1">
    <citation type="submission" date="2020-04" db="EMBL/GenBank/DDBJ databases">
        <title>Plant Genome Project.</title>
        <authorList>
            <person name="Zhang R.-G."/>
        </authorList>
    </citation>
    <scope>NUCLEOTIDE SEQUENCE [LARGE SCALE GENOMIC DNA]</scope>
    <source>
        <strain evidence="24">YNK0</strain>
        <tissue evidence="24">Leaf</tissue>
    </source>
</reference>
<keyword evidence="20" id="KW-1133">Transmembrane helix</keyword>
<dbReference type="EMBL" id="JABCRI010000586">
    <property type="protein sequence ID" value="KAF8369695.1"/>
    <property type="molecule type" value="Genomic_DNA"/>
</dbReference>
<dbReference type="GO" id="GO:0019253">
    <property type="term" value="P:reductive pentose-phosphate cycle"/>
    <property type="evidence" value="ECO:0007669"/>
    <property type="project" value="UniProtKB-KW"/>
</dbReference>
<dbReference type="AlphaFoldDB" id="A0A834Y9F7"/>
<keyword evidence="12" id="KW-0560">Oxidoreductase</keyword>
<dbReference type="InterPro" id="IPR020888">
    <property type="entry name" value="RuBisCO_lsuI"/>
</dbReference>
<evidence type="ECO:0000256" key="6">
    <source>
        <dbReference type="ARBA" id="ARBA00022528"/>
    </source>
</evidence>
<dbReference type="GO" id="GO:0016984">
    <property type="term" value="F:ribulose-bisphosphate carboxylase activity"/>
    <property type="evidence" value="ECO:0007669"/>
    <property type="project" value="UniProtKB-EC"/>
</dbReference>
<sequence length="1073" mass="119897">MTGGSLGQRTGSYGSLQQHLQNSVLPIQTTSVVVRKQSKMLLSGSREKERFLHRIFKFTGRRGFGMLLLGVVSVLVFITGLSAINKDVDSPMSADTHHAKYVQNIRPNDSMTSTYPESSLFYGVQDNTDNISYALNAIPVSGDHKAQPPPPPPPPAAAAVFMGYVLPAGNPCENFVLPPPPADRKRTGPRPCPVCYLPIEQAISLMPKAPSVSPVLMNLTYVNEDNSTRTEPVGGSEFGGYPSLKQRNDSFNLKESMNVHCGFVRGSKPGRQTGFNIDDADLLEMEECRGIIVASAIFGNYDIIQQPKNISEAAKKNACFYMFIDEETEAYMKNSSALASSKRVGLWRIVVVHNLPFIDARRNGKIPKLLLHRLFPNARFSIWIDGKLELVVDPYQILERFLWRKNASFAISRHYRRFDVFEEAEANKAAGKYANASINYQVEFYKREGLTPYSEAKLPITSDVPEGCVIIREHIPITNLFTCLWFNEVDRFTSRDQISFSTVRDKIMSKVNWNINMFMDCERRNFVVQAYHRDVLEHIATPVAVVVHPPPPLDIHPPPPLVIHPPPPLDIHPPPPLVIHPPLPLVNEAPRKSSRETVNDNRVVNTPVRKSPTKRGREKRSGSRRHRKTAAETKASVGFKAGVKDYKLTYYTIEYKTKDTDILAAFRVTPQPGVLPEEAGAAVVAKSSTDTWTTVWTNELTSLDHYKGRCYHIKLVVGEESQFIAYVAYPLDLFEEGSVTNMFTSIVGNVFGFKALRALRLEDLRIPPAYSKTFQGPPHGIQVERDKLNKYGCPLLGCTIKPNLGLSAKNYGRAVYECLRGGLDFTKDDENVNSQPFMLWRDRTCEEIIKRAVFARELGVPIVMHDWLIGGFTANTSLSYYCRDNGLLLHIHRAMHAVIDRQKNHGIHFRVLAKALRMSGGDHIHAGTVVGKLEGEREITLGFVDLLRDDYIEKDRGRGIYFSQDWVSLPGVLPVASGGIHVWHMPALTEIFGDDSVLQFGGGTLGHPWGNAPGAVANRVALEACVQARNEGRDLAREGNEIIREAGQWSNELSAACAVWKEIKFEFPAMDTL</sequence>
<feature type="region of interest" description="Disordered" evidence="19">
    <location>
        <begin position="588"/>
        <end position="633"/>
    </location>
</feature>
<name>A0A834Y9F7_TETSI</name>
<feature type="domain" description="Ribulose bisphosphate carboxylase large subunit ferrodoxin-like N-terminal" evidence="22">
    <location>
        <begin position="650"/>
        <end position="770"/>
    </location>
</feature>
<evidence type="ECO:0000256" key="2">
    <source>
        <dbReference type="ARBA" id="ARBA00004229"/>
    </source>
</evidence>
<dbReference type="Gene3D" id="3.20.20.110">
    <property type="entry name" value="Ribulose bisphosphate carboxylase, large subunit, C-terminal domain"/>
    <property type="match status" value="2"/>
</dbReference>
<dbReference type="InterPro" id="IPR036422">
    <property type="entry name" value="RuBisCO_lsu_N_sf"/>
</dbReference>
<keyword evidence="8" id="KW-0113">Calvin cycle</keyword>
<keyword evidence="14" id="KW-0601">Photorespiration</keyword>
<feature type="domain" description="Ribulose bisphosphate carboxylase large subunit C-terminal" evidence="21">
    <location>
        <begin position="780"/>
        <end position="843"/>
    </location>
</feature>
<gene>
    <name evidence="24" type="ORF">HHK36_032282</name>
</gene>
<keyword evidence="15" id="KW-0456">Lyase</keyword>
<evidence type="ECO:0000256" key="11">
    <source>
        <dbReference type="ARBA" id="ARBA00022842"/>
    </source>
</evidence>
<evidence type="ECO:0000256" key="3">
    <source>
        <dbReference type="ARBA" id="ARBA00006204"/>
    </source>
</evidence>
<evidence type="ECO:0000256" key="5">
    <source>
        <dbReference type="ARBA" id="ARBA00017725"/>
    </source>
</evidence>
<dbReference type="InterPro" id="IPR048354">
    <property type="entry name" value="TOD1_MUCI70_glycTrfase_dom"/>
</dbReference>
<comment type="similarity">
    <text evidence="3">Belongs to the RuBisCO large chain family. Type I subfamily.</text>
</comment>
<evidence type="ECO:0000256" key="13">
    <source>
        <dbReference type="ARBA" id="ARBA00023033"/>
    </source>
</evidence>
<evidence type="ECO:0000259" key="23">
    <source>
        <dbReference type="Pfam" id="PF04765"/>
    </source>
</evidence>
<organism evidence="24 25">
    <name type="scientific">Tetracentron sinense</name>
    <name type="common">Spur-leaf</name>
    <dbReference type="NCBI Taxonomy" id="13715"/>
    <lineage>
        <taxon>Eukaryota</taxon>
        <taxon>Viridiplantae</taxon>
        <taxon>Streptophyta</taxon>
        <taxon>Embryophyta</taxon>
        <taxon>Tracheophyta</taxon>
        <taxon>Spermatophyta</taxon>
        <taxon>Magnoliopsida</taxon>
        <taxon>Trochodendrales</taxon>
        <taxon>Trochodendraceae</taxon>
        <taxon>Tetracentron</taxon>
    </lineage>
</organism>
<evidence type="ECO:0000259" key="22">
    <source>
        <dbReference type="Pfam" id="PF02788"/>
    </source>
</evidence>
<protein>
    <recommendedName>
        <fullName evidence="5">Ribulose bisphosphate carboxylase large chain</fullName>
        <ecNumber evidence="4">4.1.1.39</ecNumber>
    </recommendedName>
</protein>
<evidence type="ECO:0000256" key="17">
    <source>
        <dbReference type="ARBA" id="ARBA00048059"/>
    </source>
</evidence>
<feature type="domain" description="Ribulose bisphosphate carboxylase large subunit C-terminal" evidence="21">
    <location>
        <begin position="844"/>
        <end position="1060"/>
    </location>
</feature>
<keyword evidence="10" id="KW-0479">Metal-binding</keyword>
<keyword evidence="13" id="KW-0503">Monooxygenase</keyword>
<evidence type="ECO:0000256" key="20">
    <source>
        <dbReference type="SAM" id="Phobius"/>
    </source>
</evidence>
<dbReference type="PANTHER" id="PTHR42704">
    <property type="entry name" value="RIBULOSE BISPHOSPHATE CARBOXYLASE"/>
    <property type="match status" value="1"/>
</dbReference>
<dbReference type="GO" id="GO:0009507">
    <property type="term" value="C:chloroplast"/>
    <property type="evidence" value="ECO:0007669"/>
    <property type="project" value="UniProtKB-SubCell"/>
</dbReference>
<feature type="domain" description="TOD1/MUCI70 glycosyltransferase-like" evidence="23">
    <location>
        <begin position="219"/>
        <end position="532"/>
    </location>
</feature>
<keyword evidence="20" id="KW-0812">Transmembrane</keyword>
<keyword evidence="11" id="KW-0460">Magnesium</keyword>
<keyword evidence="6" id="KW-0150">Chloroplast</keyword>
<dbReference type="InterPro" id="IPR033966">
    <property type="entry name" value="RuBisCO"/>
</dbReference>
<dbReference type="InterPro" id="IPR017443">
    <property type="entry name" value="RuBisCO_lsu_fd_N"/>
</dbReference>
<keyword evidence="25" id="KW-1185">Reference proteome</keyword>
<dbReference type="HAMAP" id="MF_01338">
    <property type="entry name" value="RuBisCO_L_type1"/>
    <property type="match status" value="1"/>
</dbReference>
<evidence type="ECO:0000313" key="25">
    <source>
        <dbReference type="Proteomes" id="UP000655225"/>
    </source>
</evidence>
<evidence type="ECO:0000313" key="24">
    <source>
        <dbReference type="EMBL" id="KAF8369695.1"/>
    </source>
</evidence>
<dbReference type="SUPFAM" id="SSF51649">
    <property type="entry name" value="RuBisCo, C-terminal domain"/>
    <property type="match status" value="1"/>
</dbReference>
<accession>A0A834Y9F7</accession>
<feature type="transmembrane region" description="Helical" evidence="20">
    <location>
        <begin position="64"/>
        <end position="84"/>
    </location>
</feature>
<feature type="compositionally biased region" description="Basic and acidic residues" evidence="19">
    <location>
        <begin position="589"/>
        <end position="599"/>
    </location>
</feature>
<dbReference type="Pfam" id="PF04765">
    <property type="entry name" value="TOD1_MUCI70"/>
    <property type="match status" value="1"/>
</dbReference>
<keyword evidence="9" id="KW-0934">Plastid</keyword>
<feature type="compositionally biased region" description="Basic residues" evidence="19">
    <location>
        <begin position="611"/>
        <end position="628"/>
    </location>
</feature>
<keyword evidence="20" id="KW-0472">Membrane</keyword>
<dbReference type="InterPro" id="IPR000685">
    <property type="entry name" value="RuBisCO_lsu_C"/>
</dbReference>
<comment type="catalytic activity">
    <reaction evidence="17">
        <text>D-ribulose 1,5-bisphosphate + O2 = 2-phosphoglycolate + (2R)-3-phosphoglycerate + 2 H(+)</text>
        <dbReference type="Rhea" id="RHEA:36631"/>
        <dbReference type="ChEBI" id="CHEBI:15378"/>
        <dbReference type="ChEBI" id="CHEBI:15379"/>
        <dbReference type="ChEBI" id="CHEBI:57870"/>
        <dbReference type="ChEBI" id="CHEBI:58033"/>
        <dbReference type="ChEBI" id="CHEBI:58272"/>
    </reaction>
</comment>
<evidence type="ECO:0000256" key="8">
    <source>
        <dbReference type="ARBA" id="ARBA00022567"/>
    </source>
</evidence>
<evidence type="ECO:0000256" key="7">
    <source>
        <dbReference type="ARBA" id="ARBA00022531"/>
    </source>
</evidence>
<proteinExistence type="inferred from homology"/>
<dbReference type="InterPro" id="IPR020878">
    <property type="entry name" value="RuBisCo_large_chain_AS"/>
</dbReference>
<dbReference type="GO" id="GO:0000287">
    <property type="term" value="F:magnesium ion binding"/>
    <property type="evidence" value="ECO:0007669"/>
    <property type="project" value="InterPro"/>
</dbReference>
<keyword evidence="7" id="KW-0602">Photosynthesis</keyword>
<keyword evidence="16" id="KW-0120">Carbon dioxide fixation</keyword>
<dbReference type="SUPFAM" id="SSF54966">
    <property type="entry name" value="RuBisCO, large subunit, small (N-terminal) domain"/>
    <property type="match status" value="1"/>
</dbReference>
<evidence type="ECO:0000256" key="4">
    <source>
        <dbReference type="ARBA" id="ARBA00012287"/>
    </source>
</evidence>
<evidence type="ECO:0000256" key="16">
    <source>
        <dbReference type="ARBA" id="ARBA00023300"/>
    </source>
</evidence>
<evidence type="ECO:0000259" key="21">
    <source>
        <dbReference type="Pfam" id="PF00016"/>
    </source>
</evidence>
<evidence type="ECO:0000256" key="9">
    <source>
        <dbReference type="ARBA" id="ARBA00022640"/>
    </source>
</evidence>
<comment type="cofactor">
    <cofactor evidence="1">
        <name>Mg(2+)</name>
        <dbReference type="ChEBI" id="CHEBI:18420"/>
    </cofactor>
</comment>
<comment type="caution">
    <text evidence="24">The sequence shown here is derived from an EMBL/GenBank/DDBJ whole genome shotgun (WGS) entry which is preliminary data.</text>
</comment>
<evidence type="ECO:0000256" key="18">
    <source>
        <dbReference type="ARBA" id="ARBA00049469"/>
    </source>
</evidence>
<dbReference type="OrthoDB" id="1905162at2759"/>
<dbReference type="GO" id="GO:0009853">
    <property type="term" value="P:photorespiration"/>
    <property type="evidence" value="ECO:0007669"/>
    <property type="project" value="UniProtKB-KW"/>
</dbReference>
<comment type="subcellular location">
    <subcellularLocation>
        <location evidence="2">Plastid</location>
        <location evidence="2">Chloroplast</location>
    </subcellularLocation>
</comment>
<evidence type="ECO:0000256" key="1">
    <source>
        <dbReference type="ARBA" id="ARBA00001946"/>
    </source>
</evidence>
<dbReference type="GO" id="GO:0004497">
    <property type="term" value="F:monooxygenase activity"/>
    <property type="evidence" value="ECO:0007669"/>
    <property type="project" value="UniProtKB-KW"/>
</dbReference>
<dbReference type="EC" id="4.1.1.39" evidence="4"/>
<dbReference type="PANTHER" id="PTHR42704:SF15">
    <property type="entry name" value="RIBULOSE BISPHOSPHATE CARBOXYLASE LARGE CHAIN"/>
    <property type="match status" value="1"/>
</dbReference>
<evidence type="ECO:0000256" key="15">
    <source>
        <dbReference type="ARBA" id="ARBA00023239"/>
    </source>
</evidence>
<evidence type="ECO:0000256" key="12">
    <source>
        <dbReference type="ARBA" id="ARBA00023002"/>
    </source>
</evidence>
<dbReference type="Proteomes" id="UP000655225">
    <property type="component" value="Unassembled WGS sequence"/>
</dbReference>
<evidence type="ECO:0000256" key="14">
    <source>
        <dbReference type="ARBA" id="ARBA00023238"/>
    </source>
</evidence>
<evidence type="ECO:0000256" key="10">
    <source>
        <dbReference type="ARBA" id="ARBA00022723"/>
    </source>
</evidence>
<dbReference type="Pfam" id="PF00016">
    <property type="entry name" value="RuBisCO_large"/>
    <property type="match status" value="2"/>
</dbReference>
<comment type="catalytic activity">
    <reaction evidence="18">
        <text>2 (2R)-3-phosphoglycerate + 2 H(+) = D-ribulose 1,5-bisphosphate + CO2 + H2O</text>
        <dbReference type="Rhea" id="RHEA:23124"/>
        <dbReference type="ChEBI" id="CHEBI:15377"/>
        <dbReference type="ChEBI" id="CHEBI:15378"/>
        <dbReference type="ChEBI" id="CHEBI:16526"/>
        <dbReference type="ChEBI" id="CHEBI:57870"/>
        <dbReference type="ChEBI" id="CHEBI:58272"/>
        <dbReference type="EC" id="4.1.1.39"/>
    </reaction>
</comment>
<dbReference type="Pfam" id="PF02788">
    <property type="entry name" value="RuBisCO_large_N"/>
    <property type="match status" value="1"/>
</dbReference>